<accession>A0AAV2MNL7</accession>
<protein>
    <submittedName>
        <fullName evidence="1">Uncharacterized protein</fullName>
    </submittedName>
</protein>
<proteinExistence type="predicted"/>
<dbReference type="Proteomes" id="UP001497482">
    <property type="component" value="Chromosome 9"/>
</dbReference>
<gene>
    <name evidence="1" type="ORF">KC01_LOCUS40858</name>
</gene>
<name>A0AAV2MNL7_KNICA</name>
<keyword evidence="2" id="KW-1185">Reference proteome</keyword>
<evidence type="ECO:0000313" key="1">
    <source>
        <dbReference type="EMBL" id="CAL1614827.1"/>
    </source>
</evidence>
<dbReference type="EMBL" id="OZ035831">
    <property type="protein sequence ID" value="CAL1614827.1"/>
    <property type="molecule type" value="Genomic_DNA"/>
</dbReference>
<reference evidence="1 2" key="1">
    <citation type="submission" date="2024-04" db="EMBL/GenBank/DDBJ databases">
        <authorList>
            <person name="Waldvogel A.-M."/>
            <person name="Schoenle A."/>
        </authorList>
    </citation>
    <scope>NUCLEOTIDE SEQUENCE [LARGE SCALE GENOMIC DNA]</scope>
</reference>
<evidence type="ECO:0000313" key="2">
    <source>
        <dbReference type="Proteomes" id="UP001497482"/>
    </source>
</evidence>
<dbReference type="AlphaFoldDB" id="A0AAV2MNL7"/>
<sequence>MWSELWGSWVDVVSCGGPRLIVGRQPSWVVMMVQLWEVGLHCGACMCCGGPGDVGVMWSAVGGPGDVGVMWSAVGVRVMWG</sequence>
<organism evidence="1 2">
    <name type="scientific">Knipowitschia caucasica</name>
    <name type="common">Caucasian dwarf goby</name>
    <name type="synonym">Pomatoschistus caucasicus</name>
    <dbReference type="NCBI Taxonomy" id="637954"/>
    <lineage>
        <taxon>Eukaryota</taxon>
        <taxon>Metazoa</taxon>
        <taxon>Chordata</taxon>
        <taxon>Craniata</taxon>
        <taxon>Vertebrata</taxon>
        <taxon>Euteleostomi</taxon>
        <taxon>Actinopterygii</taxon>
        <taxon>Neopterygii</taxon>
        <taxon>Teleostei</taxon>
        <taxon>Neoteleostei</taxon>
        <taxon>Acanthomorphata</taxon>
        <taxon>Gobiaria</taxon>
        <taxon>Gobiiformes</taxon>
        <taxon>Gobioidei</taxon>
        <taxon>Gobiidae</taxon>
        <taxon>Gobiinae</taxon>
        <taxon>Knipowitschia</taxon>
    </lineage>
</organism>